<keyword evidence="2" id="KW-0479">Metal-binding</keyword>
<dbReference type="PROSITE" id="PS50157">
    <property type="entry name" value="ZINC_FINGER_C2H2_2"/>
    <property type="match status" value="2"/>
</dbReference>
<keyword evidence="6" id="KW-0804">Transcription</keyword>
<dbReference type="SUPFAM" id="SSF57667">
    <property type="entry name" value="beta-beta-alpha zinc fingers"/>
    <property type="match status" value="2"/>
</dbReference>
<dbReference type="EMBL" id="CP063406">
    <property type="protein sequence ID" value="QSZ31427.1"/>
    <property type="molecule type" value="Genomic_DNA"/>
</dbReference>
<sequence>MDTGETLDYKLLFAQRLAQKVKALKEALEVLEVPDISSEDDNIKPVLGFDSDNETSCATSSRKPPLSSSLSSTILRSVEPDKRQFFRPLADAITASSADRLGKILLRLCVEYPDARAVVESLLAATISTSPPVLIRKTSAPKAPQDSSPVDKVITTSLPRSGKQSGRLELAVAKSAKHVPQIQPEPTSARTPVAASEKRKWEDSPDTSVISQKKSRPYYVIPKQSKLDGSSSDQKDVIPPPPPTSSSQSLNTSEGSNPKTEKPSLECPLKPKSFKTSRESLFEYDDSDSNLSSGKYICKVTDCGKSFNSSSSVRRHMRGVHKSNGEPFGCSLCPKKFTIREYVYRHLSAIHTSNNSKCIACELTYRDRDILNAHMKSEHGVRHSEDSTITDLERAPN</sequence>
<evidence type="ECO:0000256" key="7">
    <source>
        <dbReference type="ARBA" id="ARBA00023242"/>
    </source>
</evidence>
<protein>
    <recommendedName>
        <fullName evidence="10">C2H2-type domain-containing protein</fullName>
    </recommendedName>
</protein>
<accession>A0A8A3PAH1</accession>
<dbReference type="InterPro" id="IPR051061">
    <property type="entry name" value="Zinc_finger_trans_reg"/>
</dbReference>
<dbReference type="InterPro" id="IPR013087">
    <property type="entry name" value="Znf_C2H2_type"/>
</dbReference>
<dbReference type="PROSITE" id="PS00028">
    <property type="entry name" value="ZINC_FINGER_C2H2_1"/>
    <property type="match status" value="3"/>
</dbReference>
<evidence type="ECO:0000256" key="5">
    <source>
        <dbReference type="ARBA" id="ARBA00023015"/>
    </source>
</evidence>
<gene>
    <name evidence="11" type="ORF">DSL72_000992</name>
</gene>
<dbReference type="SMART" id="SM00355">
    <property type="entry name" value="ZnF_C2H2"/>
    <property type="match status" value="3"/>
</dbReference>
<keyword evidence="3 8" id="KW-0863">Zinc-finger</keyword>
<dbReference type="GO" id="GO:0008270">
    <property type="term" value="F:zinc ion binding"/>
    <property type="evidence" value="ECO:0007669"/>
    <property type="project" value="UniProtKB-KW"/>
</dbReference>
<keyword evidence="12" id="KW-1185">Reference proteome</keyword>
<feature type="domain" description="C2H2-type" evidence="10">
    <location>
        <begin position="296"/>
        <end position="326"/>
    </location>
</feature>
<dbReference type="OrthoDB" id="4748970at2759"/>
<feature type="compositionally biased region" description="Polar residues" evidence="9">
    <location>
        <begin position="154"/>
        <end position="164"/>
    </location>
</feature>
<dbReference type="Proteomes" id="UP000672032">
    <property type="component" value="Chromosome 2"/>
</dbReference>
<dbReference type="PANTHER" id="PTHR46179:SF13">
    <property type="entry name" value="C2H2-TYPE DOMAIN-CONTAINING PROTEIN"/>
    <property type="match status" value="1"/>
</dbReference>
<reference evidence="11" key="1">
    <citation type="submission" date="2020-10" db="EMBL/GenBank/DDBJ databases">
        <title>Genome Sequence of Monilinia vaccinii-corymbosi Sheds Light on Mummy Berry Disease Infection of Blueberry and Mating Type.</title>
        <authorList>
            <person name="Yow A.G."/>
            <person name="Zhang Y."/>
            <person name="Bansal K."/>
            <person name="Eacker S.M."/>
            <person name="Sullivan S."/>
            <person name="Liachko I."/>
            <person name="Cubeta M.A."/>
            <person name="Rollins J.A."/>
            <person name="Ashrafi H."/>
        </authorList>
    </citation>
    <scope>NUCLEOTIDE SEQUENCE</scope>
    <source>
        <strain evidence="11">RL-1</strain>
    </source>
</reference>
<keyword evidence="5" id="KW-0805">Transcription regulation</keyword>
<dbReference type="Gene3D" id="3.30.160.60">
    <property type="entry name" value="Classic Zinc Finger"/>
    <property type="match status" value="2"/>
</dbReference>
<evidence type="ECO:0000256" key="9">
    <source>
        <dbReference type="SAM" id="MobiDB-lite"/>
    </source>
</evidence>
<keyword evidence="4" id="KW-0862">Zinc</keyword>
<evidence type="ECO:0000256" key="2">
    <source>
        <dbReference type="ARBA" id="ARBA00022723"/>
    </source>
</evidence>
<evidence type="ECO:0000256" key="1">
    <source>
        <dbReference type="ARBA" id="ARBA00004123"/>
    </source>
</evidence>
<evidence type="ECO:0000256" key="6">
    <source>
        <dbReference type="ARBA" id="ARBA00023163"/>
    </source>
</evidence>
<evidence type="ECO:0000256" key="3">
    <source>
        <dbReference type="ARBA" id="ARBA00022771"/>
    </source>
</evidence>
<dbReference type="GO" id="GO:0005634">
    <property type="term" value="C:nucleus"/>
    <property type="evidence" value="ECO:0007669"/>
    <property type="project" value="UniProtKB-SubCell"/>
</dbReference>
<dbReference type="PANTHER" id="PTHR46179">
    <property type="entry name" value="ZINC FINGER PROTEIN"/>
    <property type="match status" value="1"/>
</dbReference>
<evidence type="ECO:0000259" key="10">
    <source>
        <dbReference type="PROSITE" id="PS50157"/>
    </source>
</evidence>
<dbReference type="AlphaFoldDB" id="A0A8A3PAH1"/>
<name>A0A8A3PAH1_9HELO</name>
<proteinExistence type="predicted"/>
<feature type="region of interest" description="Disordered" evidence="9">
    <location>
        <begin position="137"/>
        <end position="271"/>
    </location>
</feature>
<dbReference type="GO" id="GO:0006357">
    <property type="term" value="P:regulation of transcription by RNA polymerase II"/>
    <property type="evidence" value="ECO:0007669"/>
    <property type="project" value="TreeGrafter"/>
</dbReference>
<evidence type="ECO:0000256" key="8">
    <source>
        <dbReference type="PROSITE-ProRule" id="PRU00042"/>
    </source>
</evidence>
<comment type="subcellular location">
    <subcellularLocation>
        <location evidence="1">Nucleus</location>
    </subcellularLocation>
</comment>
<organism evidence="11 12">
    <name type="scientific">Monilinia vaccinii-corymbosi</name>
    <dbReference type="NCBI Taxonomy" id="61207"/>
    <lineage>
        <taxon>Eukaryota</taxon>
        <taxon>Fungi</taxon>
        <taxon>Dikarya</taxon>
        <taxon>Ascomycota</taxon>
        <taxon>Pezizomycotina</taxon>
        <taxon>Leotiomycetes</taxon>
        <taxon>Helotiales</taxon>
        <taxon>Sclerotiniaceae</taxon>
        <taxon>Monilinia</taxon>
    </lineage>
</organism>
<feature type="domain" description="C2H2-type" evidence="10">
    <location>
        <begin position="328"/>
        <end position="356"/>
    </location>
</feature>
<evidence type="ECO:0000313" key="12">
    <source>
        <dbReference type="Proteomes" id="UP000672032"/>
    </source>
</evidence>
<feature type="region of interest" description="Disordered" evidence="9">
    <location>
        <begin position="378"/>
        <end position="397"/>
    </location>
</feature>
<evidence type="ECO:0000313" key="11">
    <source>
        <dbReference type="EMBL" id="QSZ31427.1"/>
    </source>
</evidence>
<evidence type="ECO:0000256" key="4">
    <source>
        <dbReference type="ARBA" id="ARBA00022833"/>
    </source>
</evidence>
<dbReference type="Pfam" id="PF00096">
    <property type="entry name" value="zf-C2H2"/>
    <property type="match status" value="1"/>
</dbReference>
<keyword evidence="7" id="KW-0539">Nucleus</keyword>
<dbReference type="InterPro" id="IPR036236">
    <property type="entry name" value="Znf_C2H2_sf"/>
</dbReference>